<dbReference type="InterPro" id="IPR043504">
    <property type="entry name" value="Peptidase_S1_PA_chymotrypsin"/>
</dbReference>
<evidence type="ECO:0000256" key="3">
    <source>
        <dbReference type="ARBA" id="ARBA00022801"/>
    </source>
</evidence>
<dbReference type="InterPro" id="IPR001314">
    <property type="entry name" value="Peptidase_S1A"/>
</dbReference>
<dbReference type="InterPro" id="IPR050430">
    <property type="entry name" value="Peptidase_S1"/>
</dbReference>
<dbReference type="EMBL" id="CAKXAJ010025707">
    <property type="protein sequence ID" value="CAH2242920.1"/>
    <property type="molecule type" value="Genomic_DNA"/>
</dbReference>
<dbReference type="SUPFAM" id="SSF50494">
    <property type="entry name" value="Trypsin-like serine proteases"/>
    <property type="match status" value="1"/>
</dbReference>
<evidence type="ECO:0000256" key="4">
    <source>
        <dbReference type="ARBA" id="ARBA00022825"/>
    </source>
</evidence>
<dbReference type="GO" id="GO:0004252">
    <property type="term" value="F:serine-type endopeptidase activity"/>
    <property type="evidence" value="ECO:0007669"/>
    <property type="project" value="InterPro"/>
</dbReference>
<protein>
    <submittedName>
        <fullName evidence="8">Jg14489 protein</fullName>
    </submittedName>
</protein>
<comment type="similarity">
    <text evidence="1">Belongs to the peptidase S1 family.</text>
</comment>
<dbReference type="PANTHER" id="PTHR24276">
    <property type="entry name" value="POLYSERASE-RELATED"/>
    <property type="match status" value="1"/>
</dbReference>
<dbReference type="InterPro" id="IPR001254">
    <property type="entry name" value="Trypsin_dom"/>
</dbReference>
<dbReference type="Pfam" id="PF00089">
    <property type="entry name" value="Trypsin"/>
    <property type="match status" value="1"/>
</dbReference>
<keyword evidence="6" id="KW-0732">Signal</keyword>
<dbReference type="GO" id="GO:0006508">
    <property type="term" value="P:proteolysis"/>
    <property type="evidence" value="ECO:0007669"/>
    <property type="project" value="UniProtKB-KW"/>
</dbReference>
<reference evidence="8" key="1">
    <citation type="submission" date="2022-03" db="EMBL/GenBank/DDBJ databases">
        <authorList>
            <person name="Lindestad O."/>
        </authorList>
    </citation>
    <scope>NUCLEOTIDE SEQUENCE</scope>
</reference>
<proteinExistence type="inferred from homology"/>
<keyword evidence="4" id="KW-0720">Serine protease</keyword>
<dbReference type="CDD" id="cd00190">
    <property type="entry name" value="Tryp_SPc"/>
    <property type="match status" value="1"/>
</dbReference>
<dbReference type="SMART" id="SM00020">
    <property type="entry name" value="Tryp_SPc"/>
    <property type="match status" value="1"/>
</dbReference>
<keyword evidence="5" id="KW-1015">Disulfide bond</keyword>
<dbReference type="PRINTS" id="PR00722">
    <property type="entry name" value="CHYMOTRYPSIN"/>
</dbReference>
<dbReference type="AlphaFoldDB" id="A0A8S4RW01"/>
<keyword evidence="2" id="KW-0645">Protease</keyword>
<dbReference type="Proteomes" id="UP000838756">
    <property type="component" value="Unassembled WGS sequence"/>
</dbReference>
<organism evidence="8 9">
    <name type="scientific">Pararge aegeria aegeria</name>
    <dbReference type="NCBI Taxonomy" id="348720"/>
    <lineage>
        <taxon>Eukaryota</taxon>
        <taxon>Metazoa</taxon>
        <taxon>Ecdysozoa</taxon>
        <taxon>Arthropoda</taxon>
        <taxon>Hexapoda</taxon>
        <taxon>Insecta</taxon>
        <taxon>Pterygota</taxon>
        <taxon>Neoptera</taxon>
        <taxon>Endopterygota</taxon>
        <taxon>Lepidoptera</taxon>
        <taxon>Glossata</taxon>
        <taxon>Ditrysia</taxon>
        <taxon>Papilionoidea</taxon>
        <taxon>Nymphalidae</taxon>
        <taxon>Satyrinae</taxon>
        <taxon>Satyrini</taxon>
        <taxon>Parargina</taxon>
        <taxon>Pararge</taxon>
    </lineage>
</organism>
<comment type="caution">
    <text evidence="8">The sequence shown here is derived from an EMBL/GenBank/DDBJ whole genome shotgun (WGS) entry which is preliminary data.</text>
</comment>
<dbReference type="PROSITE" id="PS50240">
    <property type="entry name" value="TRYPSIN_DOM"/>
    <property type="match status" value="1"/>
</dbReference>
<feature type="domain" description="Peptidase S1" evidence="7">
    <location>
        <begin position="23"/>
        <end position="260"/>
    </location>
</feature>
<dbReference type="PROSITE" id="PS00135">
    <property type="entry name" value="TRYPSIN_SER"/>
    <property type="match status" value="1"/>
</dbReference>
<evidence type="ECO:0000313" key="9">
    <source>
        <dbReference type="Proteomes" id="UP000838756"/>
    </source>
</evidence>
<dbReference type="InterPro" id="IPR009003">
    <property type="entry name" value="Peptidase_S1_PA"/>
</dbReference>
<keyword evidence="9" id="KW-1185">Reference proteome</keyword>
<feature type="chain" id="PRO_5035843271" evidence="6">
    <location>
        <begin position="18"/>
        <end position="265"/>
    </location>
</feature>
<evidence type="ECO:0000256" key="5">
    <source>
        <dbReference type="ARBA" id="ARBA00023157"/>
    </source>
</evidence>
<keyword evidence="3" id="KW-0378">Hydrolase</keyword>
<evidence type="ECO:0000256" key="6">
    <source>
        <dbReference type="SAM" id="SignalP"/>
    </source>
</evidence>
<evidence type="ECO:0000259" key="7">
    <source>
        <dbReference type="PROSITE" id="PS50240"/>
    </source>
</evidence>
<accession>A0A8S4RW01</accession>
<feature type="signal peptide" evidence="6">
    <location>
        <begin position="1"/>
        <end position="17"/>
    </location>
</feature>
<name>A0A8S4RW01_9NEOP</name>
<dbReference type="OrthoDB" id="546450at2759"/>
<evidence type="ECO:0000313" key="8">
    <source>
        <dbReference type="EMBL" id="CAH2242920.1"/>
    </source>
</evidence>
<evidence type="ECO:0000256" key="1">
    <source>
        <dbReference type="ARBA" id="ARBA00007664"/>
    </source>
</evidence>
<evidence type="ECO:0000256" key="2">
    <source>
        <dbReference type="ARBA" id="ARBA00022670"/>
    </source>
</evidence>
<sequence>MKILWILLAVFYRGVLAAYPDRIVGGLPTTIESYPSMVQVELLNQITNIWSQNCAGSILTSRFILSAAQCFTGWNLDFPYRRIRAGATYRNVGGSVVYVDAAVNHPLYGSNGLEADVSVIRLSSPLIYSNTIRQATIIIPNSVIPDNTRVVLAGWGRISTAGPISHIIRDVTVYTINNRLCAERYSKLGWPITVTSNMICSGILDVGGQDACHGDSGGPMYLGNVVIGIISGGYSCANCTFPGISTSVASYTDWIVNTVNGWSYS</sequence>
<dbReference type="PANTHER" id="PTHR24276:SF91">
    <property type="entry name" value="AT26814P-RELATED"/>
    <property type="match status" value="1"/>
</dbReference>
<gene>
    <name evidence="8" type="primary">jg14489</name>
    <name evidence="8" type="ORF">PAEG_LOCUS19137</name>
</gene>
<dbReference type="InterPro" id="IPR033116">
    <property type="entry name" value="TRYPSIN_SER"/>
</dbReference>
<dbReference type="Gene3D" id="2.40.10.10">
    <property type="entry name" value="Trypsin-like serine proteases"/>
    <property type="match status" value="1"/>
</dbReference>